<evidence type="ECO:0000313" key="10">
    <source>
        <dbReference type="Proteomes" id="UP001170481"/>
    </source>
</evidence>
<keyword evidence="2 7" id="KW-0813">Transport</keyword>
<dbReference type="AlphaFoldDB" id="A0AAP4TWB8"/>
<dbReference type="PROSITE" id="PS50928">
    <property type="entry name" value="ABC_TM1"/>
    <property type="match status" value="1"/>
</dbReference>
<dbReference type="EMBL" id="JAUORK010000004">
    <property type="protein sequence ID" value="MDO6671464.1"/>
    <property type="molecule type" value="Genomic_DNA"/>
</dbReference>
<dbReference type="GO" id="GO:0005886">
    <property type="term" value="C:plasma membrane"/>
    <property type="evidence" value="ECO:0007669"/>
    <property type="project" value="UniProtKB-SubCell"/>
</dbReference>
<comment type="similarity">
    <text evidence="7">Belongs to the binding-protein-dependent transport system permease family.</text>
</comment>
<keyword evidence="3" id="KW-1003">Cell membrane</keyword>
<dbReference type="PANTHER" id="PTHR43163:SF3">
    <property type="entry name" value="PEPTIDE ABC TRANSPORTER PERMEASE PROTEIN"/>
    <property type="match status" value="1"/>
</dbReference>
<keyword evidence="4 7" id="KW-0812">Transmembrane</keyword>
<feature type="transmembrane region" description="Helical" evidence="7">
    <location>
        <begin position="281"/>
        <end position="307"/>
    </location>
</feature>
<evidence type="ECO:0000256" key="1">
    <source>
        <dbReference type="ARBA" id="ARBA00004651"/>
    </source>
</evidence>
<dbReference type="Gene3D" id="1.10.3720.10">
    <property type="entry name" value="MetI-like"/>
    <property type="match status" value="1"/>
</dbReference>
<evidence type="ECO:0000256" key="4">
    <source>
        <dbReference type="ARBA" id="ARBA00022692"/>
    </source>
</evidence>
<accession>A0AAP4TWB8</accession>
<feature type="transmembrane region" description="Helical" evidence="7">
    <location>
        <begin position="235"/>
        <end position="261"/>
    </location>
</feature>
<evidence type="ECO:0000313" key="9">
    <source>
        <dbReference type="EMBL" id="MDO6671464.1"/>
    </source>
</evidence>
<evidence type="ECO:0000256" key="7">
    <source>
        <dbReference type="RuleBase" id="RU363032"/>
    </source>
</evidence>
<reference evidence="9" key="1">
    <citation type="submission" date="2023-07" db="EMBL/GenBank/DDBJ databases">
        <title>Genome content predicts the carbon catabolic preferences of heterotrophic bacteria.</title>
        <authorList>
            <person name="Gralka M."/>
        </authorList>
    </citation>
    <scope>NUCLEOTIDE SEQUENCE</scope>
    <source>
        <strain evidence="9">C2R13</strain>
    </source>
</reference>
<evidence type="ECO:0000256" key="3">
    <source>
        <dbReference type="ARBA" id="ARBA00022475"/>
    </source>
</evidence>
<sequence>MWAMLLQRCLYGGFTLVFVACVVFWVIEMLPGDFCVNYLGRSMTPINLAQCRAELGLDTPVTTRFVSWWGQLLSGDFGTSLTRRAPVSDTLMPRLANTLLLGGIATVMATPLAILLGLIAALKRDSWIDSSLSSLVLIAMTVPEFISATLLTLAFAIWLPWFPAITVAGANESLWNLLPGVWLPAITLALVAMAHMMRMTRSNTISVMDSDFMNMARIRQLPRWRLVIRHLAPAALLPTISLAAMTIAWLLGGVVIVEQVFNYPGLGRLMISAINDRDMPVVQACALVLSVTYVLCNLVADMLVIMLNPKLKTA</sequence>
<evidence type="ECO:0000256" key="2">
    <source>
        <dbReference type="ARBA" id="ARBA00022448"/>
    </source>
</evidence>
<feature type="transmembrane region" description="Helical" evidence="7">
    <location>
        <begin position="9"/>
        <end position="27"/>
    </location>
</feature>
<organism evidence="9 10">
    <name type="scientific">Cobetia amphilecti</name>
    <dbReference type="NCBI Taxonomy" id="1055104"/>
    <lineage>
        <taxon>Bacteria</taxon>
        <taxon>Pseudomonadati</taxon>
        <taxon>Pseudomonadota</taxon>
        <taxon>Gammaproteobacteria</taxon>
        <taxon>Oceanospirillales</taxon>
        <taxon>Halomonadaceae</taxon>
        <taxon>Cobetia</taxon>
    </lineage>
</organism>
<dbReference type="SUPFAM" id="SSF161098">
    <property type="entry name" value="MetI-like"/>
    <property type="match status" value="1"/>
</dbReference>
<feature type="domain" description="ABC transmembrane type-1" evidence="8">
    <location>
        <begin position="95"/>
        <end position="300"/>
    </location>
</feature>
<feature type="transmembrane region" description="Helical" evidence="7">
    <location>
        <begin position="134"/>
        <end position="161"/>
    </location>
</feature>
<comment type="subcellular location">
    <subcellularLocation>
        <location evidence="1 7">Cell membrane</location>
        <topology evidence="1 7">Multi-pass membrane protein</topology>
    </subcellularLocation>
</comment>
<dbReference type="InterPro" id="IPR045621">
    <property type="entry name" value="BPD_transp_1_N"/>
</dbReference>
<evidence type="ECO:0000259" key="8">
    <source>
        <dbReference type="PROSITE" id="PS50928"/>
    </source>
</evidence>
<protein>
    <submittedName>
        <fullName evidence="9">ABC transporter permease</fullName>
    </submittedName>
</protein>
<evidence type="ECO:0000256" key="5">
    <source>
        <dbReference type="ARBA" id="ARBA00022989"/>
    </source>
</evidence>
<feature type="transmembrane region" description="Helical" evidence="7">
    <location>
        <begin position="173"/>
        <end position="194"/>
    </location>
</feature>
<gene>
    <name evidence="9" type="ORF">Q4535_04965</name>
</gene>
<dbReference type="RefSeq" id="WP_303593076.1">
    <property type="nucleotide sequence ID" value="NZ_JAUORK010000004.1"/>
</dbReference>
<keyword evidence="6 7" id="KW-0472">Membrane</keyword>
<evidence type="ECO:0000256" key="6">
    <source>
        <dbReference type="ARBA" id="ARBA00023136"/>
    </source>
</evidence>
<dbReference type="Pfam" id="PF00528">
    <property type="entry name" value="BPD_transp_1"/>
    <property type="match status" value="1"/>
</dbReference>
<dbReference type="PANTHER" id="PTHR43163">
    <property type="entry name" value="DIPEPTIDE TRANSPORT SYSTEM PERMEASE PROTEIN DPPB-RELATED"/>
    <property type="match status" value="1"/>
</dbReference>
<keyword evidence="5 7" id="KW-1133">Transmembrane helix</keyword>
<comment type="caution">
    <text evidence="9">The sequence shown here is derived from an EMBL/GenBank/DDBJ whole genome shotgun (WGS) entry which is preliminary data.</text>
</comment>
<dbReference type="InterPro" id="IPR035906">
    <property type="entry name" value="MetI-like_sf"/>
</dbReference>
<dbReference type="Pfam" id="PF19300">
    <property type="entry name" value="BPD_transp_1_N"/>
    <property type="match status" value="1"/>
</dbReference>
<name>A0AAP4TWB8_9GAMM</name>
<dbReference type="GO" id="GO:0055085">
    <property type="term" value="P:transmembrane transport"/>
    <property type="evidence" value="ECO:0007669"/>
    <property type="project" value="InterPro"/>
</dbReference>
<dbReference type="Proteomes" id="UP001170481">
    <property type="component" value="Unassembled WGS sequence"/>
</dbReference>
<dbReference type="InterPro" id="IPR000515">
    <property type="entry name" value="MetI-like"/>
</dbReference>
<dbReference type="CDD" id="cd06261">
    <property type="entry name" value="TM_PBP2"/>
    <property type="match status" value="1"/>
</dbReference>
<proteinExistence type="inferred from homology"/>
<feature type="transmembrane region" description="Helical" evidence="7">
    <location>
        <begin position="99"/>
        <end position="122"/>
    </location>
</feature>